<dbReference type="AlphaFoldDB" id="A0A9E3H6T4"/>
<reference evidence="3" key="2">
    <citation type="journal article" date="2022" name="Microbiol. Resour. Announc.">
        <title>Metagenome Sequencing to Explore Phylogenomics of Terrestrial Cyanobacteria.</title>
        <authorList>
            <person name="Ward R.D."/>
            <person name="Stajich J.E."/>
            <person name="Johansen J.R."/>
            <person name="Huntemann M."/>
            <person name="Clum A."/>
            <person name="Foster B."/>
            <person name="Foster B."/>
            <person name="Roux S."/>
            <person name="Palaniappan K."/>
            <person name="Varghese N."/>
            <person name="Mukherjee S."/>
            <person name="Reddy T.B.K."/>
            <person name="Daum C."/>
            <person name="Copeland A."/>
            <person name="Chen I.A."/>
            <person name="Ivanova N.N."/>
            <person name="Kyrpides N.C."/>
            <person name="Shapiro N."/>
            <person name="Eloe-Fadrosh E.A."/>
            <person name="Pietrasiak N."/>
        </authorList>
    </citation>
    <scope>NUCLEOTIDE SEQUENCE</scope>
    <source>
        <strain evidence="3">HA4357-MV3</strain>
    </source>
</reference>
<reference evidence="3" key="1">
    <citation type="submission" date="2021-05" db="EMBL/GenBank/DDBJ databases">
        <authorList>
            <person name="Pietrasiak N."/>
            <person name="Ward R."/>
            <person name="Stajich J.E."/>
            <person name="Kurbessoian T."/>
        </authorList>
    </citation>
    <scope>NUCLEOTIDE SEQUENCE</scope>
    <source>
        <strain evidence="3">HA4357-MV3</strain>
    </source>
</reference>
<dbReference type="EMBL" id="JAHHHW010000073">
    <property type="protein sequence ID" value="MBW4431692.1"/>
    <property type="molecule type" value="Genomic_DNA"/>
</dbReference>
<feature type="transmembrane region" description="Helical" evidence="1">
    <location>
        <begin position="21"/>
        <end position="43"/>
    </location>
</feature>
<name>A0A9E3H6T4_9NOST</name>
<dbReference type="Gene3D" id="2.60.120.200">
    <property type="match status" value="2"/>
</dbReference>
<feature type="transmembrane region" description="Helical" evidence="1">
    <location>
        <begin position="164"/>
        <end position="182"/>
    </location>
</feature>
<feature type="transmembrane region" description="Helical" evidence="1">
    <location>
        <begin position="417"/>
        <end position="438"/>
    </location>
</feature>
<feature type="transmembrane region" description="Helical" evidence="1">
    <location>
        <begin position="63"/>
        <end position="81"/>
    </location>
</feature>
<sequence>MNKRQIIRNANLVELTKNYAFVAMSILVVLLATLYPFSFFFPNDFSWQQLIATFSNETSFQDQVNNILLFIPLGFFASSVLQRKRVNLALEILIVILISTGLSTIVELLQVFLPGRTPTFVDIINNSIGGFVGWLCFNWFSSQSFAYTLARIENNTSRQINQRIAVFCLGYILLSSLNLVFWQSTTYLSNWNLNYPLTIGNEVTGDRPWQGYVSEVNMTDRAMSAIEVAQTFADENYFDKFGSSLLAAYKLDTNGKSYYQDKSGNLPKLLWRIQPSEIQEKKGALLSSSNWLETAGSVTKLNQRISHTSEFTISTTVATSDINQTGPARIVSISMDQLRRNFTLGQQGTALNLRLRTPITGENASEIQLNIPNVFTDKQLHHIIISYFRSSIQVYVDNLQNSYSLNLLDLIPIENKIFYYALNFVPLGIYLALLSILAKHQQIIHRLLLIAGIVLPSLMLEVFLVSANGKEISWRNILIGIFFTAITASVLRIRAAILVKKVA</sequence>
<dbReference type="NCBIfam" id="NF037970">
    <property type="entry name" value="vanZ_1"/>
    <property type="match status" value="1"/>
</dbReference>
<dbReference type="Pfam" id="PF04892">
    <property type="entry name" value="VanZ"/>
    <property type="match status" value="1"/>
</dbReference>
<organism evidence="3 4">
    <name type="scientific">Pelatocladus maniniholoensis HA4357-MV3</name>
    <dbReference type="NCBI Taxonomy" id="1117104"/>
    <lineage>
        <taxon>Bacteria</taxon>
        <taxon>Bacillati</taxon>
        <taxon>Cyanobacteriota</taxon>
        <taxon>Cyanophyceae</taxon>
        <taxon>Nostocales</taxon>
        <taxon>Nostocaceae</taxon>
        <taxon>Pelatocladus</taxon>
    </lineage>
</organism>
<feature type="domain" description="VanZ-like" evidence="2">
    <location>
        <begin position="34"/>
        <end position="140"/>
    </location>
</feature>
<feature type="transmembrane region" description="Helical" evidence="1">
    <location>
        <begin position="131"/>
        <end position="152"/>
    </location>
</feature>
<dbReference type="SUPFAM" id="SSF49899">
    <property type="entry name" value="Concanavalin A-like lectins/glucanases"/>
    <property type="match status" value="2"/>
</dbReference>
<proteinExistence type="predicted"/>
<evidence type="ECO:0000256" key="1">
    <source>
        <dbReference type="SAM" id="Phobius"/>
    </source>
</evidence>
<evidence type="ECO:0000313" key="4">
    <source>
        <dbReference type="Proteomes" id="UP000813215"/>
    </source>
</evidence>
<dbReference type="InterPro" id="IPR006976">
    <property type="entry name" value="VanZ-like"/>
</dbReference>
<feature type="transmembrane region" description="Helical" evidence="1">
    <location>
        <begin position="447"/>
        <end position="466"/>
    </location>
</feature>
<keyword evidence="1" id="KW-0472">Membrane</keyword>
<accession>A0A9E3H6T4</accession>
<dbReference type="InterPro" id="IPR013320">
    <property type="entry name" value="ConA-like_dom_sf"/>
</dbReference>
<dbReference type="PANTHER" id="PTHR28008:SF1">
    <property type="entry name" value="DOMAIN PROTEIN, PUTATIVE (AFU_ORTHOLOGUE AFUA_3G10980)-RELATED"/>
    <property type="match status" value="1"/>
</dbReference>
<feature type="transmembrane region" description="Helical" evidence="1">
    <location>
        <begin position="472"/>
        <end position="491"/>
    </location>
</feature>
<gene>
    <name evidence="3" type="ORF">KME28_08180</name>
</gene>
<dbReference type="Proteomes" id="UP000813215">
    <property type="component" value="Unassembled WGS sequence"/>
</dbReference>
<protein>
    <submittedName>
        <fullName evidence="3">VanZ family protein</fullName>
    </submittedName>
</protein>
<feature type="transmembrane region" description="Helical" evidence="1">
    <location>
        <begin position="88"/>
        <end position="111"/>
    </location>
</feature>
<evidence type="ECO:0000313" key="3">
    <source>
        <dbReference type="EMBL" id="MBW4431692.1"/>
    </source>
</evidence>
<dbReference type="PANTHER" id="PTHR28008">
    <property type="entry name" value="DOMAIN PROTEIN, PUTATIVE (AFU_ORTHOLOGUE AFUA_3G10980)-RELATED"/>
    <property type="match status" value="1"/>
</dbReference>
<comment type="caution">
    <text evidence="3">The sequence shown here is derived from an EMBL/GenBank/DDBJ whole genome shotgun (WGS) entry which is preliminary data.</text>
</comment>
<keyword evidence="1" id="KW-1133">Transmembrane helix</keyword>
<keyword evidence="1" id="KW-0812">Transmembrane</keyword>
<evidence type="ECO:0000259" key="2">
    <source>
        <dbReference type="Pfam" id="PF04892"/>
    </source>
</evidence>